<dbReference type="VEuPathDB" id="TriTrypDB:TCDM_00704"/>
<dbReference type="InterPro" id="IPR039859">
    <property type="entry name" value="PFA4/ZDH16/20/ERF2-like"/>
</dbReference>
<reference evidence="9 12" key="2">
    <citation type="journal article" date="2019" name="Genome Biol. Evol.">
        <title>Nanopore Sequencing Significantly Improves Genome Assembly of the Protozoan Parasite Trypanosoma cruzi.</title>
        <authorList>
            <person name="Diaz-Viraque F."/>
            <person name="Pita S."/>
            <person name="Greif G."/>
            <person name="de Souza R.C.M."/>
            <person name="Iraola G."/>
            <person name="Robello C."/>
        </authorList>
    </citation>
    <scope>NUCLEOTIDE SEQUENCE [LARGE SCALE GENOMIC DNA]</scope>
    <source>
        <strain evidence="9 12">Berenice</strain>
    </source>
</reference>
<dbReference type="InterPro" id="IPR001594">
    <property type="entry name" value="Palmitoyltrfase_DHHC"/>
</dbReference>
<feature type="domain" description="Palmitoyltransferase DHHC" evidence="8">
    <location>
        <begin position="533"/>
        <end position="657"/>
    </location>
</feature>
<dbReference type="VEuPathDB" id="TriTrypDB:BCY84_13050"/>
<dbReference type="VEuPathDB" id="TriTrypDB:TcCLB.506297.250"/>
<dbReference type="GO" id="GO:0016020">
    <property type="term" value="C:membrane"/>
    <property type="evidence" value="ECO:0007669"/>
    <property type="project" value="UniProtKB-SubCell"/>
</dbReference>
<dbReference type="Proteomes" id="UP000246078">
    <property type="component" value="Unassembled WGS sequence"/>
</dbReference>
<reference evidence="9" key="3">
    <citation type="submission" date="2020-04" db="EMBL/GenBank/DDBJ databases">
        <authorList>
            <person name="Diaz Viraque F."/>
        </authorList>
    </citation>
    <scope>NUCLEOTIDE SEQUENCE</scope>
    <source>
        <strain evidence="9">Berenice</strain>
    </source>
</reference>
<evidence type="ECO:0000256" key="3">
    <source>
        <dbReference type="ARBA" id="ARBA00022692"/>
    </source>
</evidence>
<comment type="domain">
    <text evidence="7">The DHHC domain is required for palmitoyltransferase activity.</text>
</comment>
<dbReference type="GO" id="GO:0019706">
    <property type="term" value="F:protein-cysteine S-palmitoyltransferase activity"/>
    <property type="evidence" value="ECO:0007669"/>
    <property type="project" value="UniProtKB-EC"/>
</dbReference>
<keyword evidence="4 7" id="KW-1133">Transmembrane helix</keyword>
<evidence type="ECO:0000313" key="12">
    <source>
        <dbReference type="Proteomes" id="UP000583944"/>
    </source>
</evidence>
<comment type="catalytic activity">
    <reaction evidence="7">
        <text>L-cysteinyl-[protein] + hexadecanoyl-CoA = S-hexadecanoyl-L-cysteinyl-[protein] + CoA</text>
        <dbReference type="Rhea" id="RHEA:36683"/>
        <dbReference type="Rhea" id="RHEA-COMP:10131"/>
        <dbReference type="Rhea" id="RHEA-COMP:11032"/>
        <dbReference type="ChEBI" id="CHEBI:29950"/>
        <dbReference type="ChEBI" id="CHEBI:57287"/>
        <dbReference type="ChEBI" id="CHEBI:57379"/>
        <dbReference type="ChEBI" id="CHEBI:74151"/>
        <dbReference type="EC" id="2.3.1.225"/>
    </reaction>
</comment>
<name>A0A2V2W5M6_TRYCR</name>
<sequence>MPQNNSTEWRVFTSLGASLRQLSVEEIANHSSHSFSASLAHSRSILRVTGTNVAHSTLSGGGGGGSGRQSSLWPSDNRVELKIAEVGEKKEQQREYSRCHQNDNFHVKADDHGVVSGADGELGISMQLKHQKGAHSRKGGYSMEVSRELVPSAAASVVSGVRPESITDAVEAFSSGEQKQINEDGIERQFLQDKAEAKKKRRKRRERIRSVMSIKASDVDKGELEVAGMSSIARHSAGCVSRPEDPPESVFFDGDGTEQIPNCVHFSDVYTEDTAVSPFRVVAHRRVELCGHGSKEGDESGGLEVTMNGAGESLAARGSMSREHDIFFPQIEPKGSLAEEFCVLMAAEKQQECPREISSPGCDRDLIPPMETGEYIGSPQQFISSSPEIILRAARGSSCGSFSPTEETVNSFQVSQTESDLSSFMVRYSKPPFASCCVDRSNPDGWQCNRPRRHAFQWPLHFLQIIALTLTALSTILFWASILPTYVLLYRSGGFSNCLPEMVVLVTLTGSAILSTCILWAVISFRENGDISNEGEPCTYCRRLTHSDARHCKACNKCISGFDHHCKWLNMCIGEKNYRIFIAFLVSSALSMLLAFISGVVLLARWWSYLSPYSLFFRIGPIVLCVLMLLAVPPLLHLLGFHIMLHRLGLTTFEYLIQRRRVMRDPHAVASATDAGKELHAHEVREP</sequence>
<dbReference type="PANTHER" id="PTHR22883:SF448">
    <property type="entry name" value="PALMITOYLTRANSFERASE"/>
    <property type="match status" value="1"/>
</dbReference>
<dbReference type="EMBL" id="PRFC01000172">
    <property type="protein sequence ID" value="PWV03655.1"/>
    <property type="molecule type" value="Genomic_DNA"/>
</dbReference>
<dbReference type="EC" id="2.3.1.225" evidence="7"/>
<comment type="similarity">
    <text evidence="7">Belongs to the DHHC palmitoyltransferase family.</text>
</comment>
<dbReference type="GO" id="GO:0005794">
    <property type="term" value="C:Golgi apparatus"/>
    <property type="evidence" value="ECO:0007669"/>
    <property type="project" value="TreeGrafter"/>
</dbReference>
<evidence type="ECO:0000256" key="2">
    <source>
        <dbReference type="ARBA" id="ARBA00022679"/>
    </source>
</evidence>
<dbReference type="VEuPathDB" id="TriTrypDB:TcYC6_0043220"/>
<evidence type="ECO:0000256" key="4">
    <source>
        <dbReference type="ARBA" id="ARBA00022989"/>
    </source>
</evidence>
<evidence type="ECO:0000313" key="10">
    <source>
        <dbReference type="EMBL" id="PWV03655.1"/>
    </source>
</evidence>
<dbReference type="PROSITE" id="PS50216">
    <property type="entry name" value="DHHC"/>
    <property type="match status" value="1"/>
</dbReference>
<dbReference type="VEuPathDB" id="TriTrypDB:TcBrA4_0090510"/>
<accession>A0A2V2W5M6</accession>
<dbReference type="VEuPathDB" id="TriTrypDB:C3747_172g45"/>
<dbReference type="GO" id="GO:0005783">
    <property type="term" value="C:endoplasmic reticulum"/>
    <property type="evidence" value="ECO:0007669"/>
    <property type="project" value="TreeGrafter"/>
</dbReference>
<dbReference type="GO" id="GO:0006612">
    <property type="term" value="P:protein targeting to membrane"/>
    <property type="evidence" value="ECO:0007669"/>
    <property type="project" value="TreeGrafter"/>
</dbReference>
<dbReference type="AlphaFoldDB" id="A0A2V2W5M6"/>
<dbReference type="VEuPathDB" id="TriTrypDB:TcCLB.510101.59"/>
<evidence type="ECO:0000259" key="8">
    <source>
        <dbReference type="Pfam" id="PF01529"/>
    </source>
</evidence>
<keyword evidence="3 7" id="KW-0812">Transmembrane</keyword>
<dbReference type="VEuPathDB" id="TriTrypDB:ECC02_002956"/>
<organism evidence="10 11">
    <name type="scientific">Trypanosoma cruzi</name>
    <dbReference type="NCBI Taxonomy" id="5693"/>
    <lineage>
        <taxon>Eukaryota</taxon>
        <taxon>Discoba</taxon>
        <taxon>Euglenozoa</taxon>
        <taxon>Kinetoplastea</taxon>
        <taxon>Metakinetoplastina</taxon>
        <taxon>Trypanosomatida</taxon>
        <taxon>Trypanosomatidae</taxon>
        <taxon>Trypanosoma</taxon>
        <taxon>Schizotrypanum</taxon>
    </lineage>
</organism>
<feature type="transmembrane region" description="Helical" evidence="7">
    <location>
        <begin position="578"/>
        <end position="603"/>
    </location>
</feature>
<comment type="caution">
    <text evidence="10">The sequence shown here is derived from an EMBL/GenBank/DDBJ whole genome shotgun (WGS) entry which is preliminary data.</text>
</comment>
<dbReference type="VEuPathDB" id="TriTrypDB:Tc_MARK_474"/>
<dbReference type="VEuPathDB" id="TriTrypDB:TCDM_00705"/>
<dbReference type="Pfam" id="PF01529">
    <property type="entry name" value="DHHC"/>
    <property type="match status" value="1"/>
</dbReference>
<evidence type="ECO:0000256" key="7">
    <source>
        <dbReference type="RuleBase" id="RU079119"/>
    </source>
</evidence>
<comment type="subcellular location">
    <subcellularLocation>
        <location evidence="1">Membrane</location>
        <topology evidence="1">Multi-pass membrane protein</topology>
    </subcellularLocation>
</comment>
<dbReference type="VEuPathDB" id="TriTrypDB:TcG_01894"/>
<dbReference type="VEuPathDB" id="TriTrypDB:C4B63_12g230"/>
<proteinExistence type="inferred from homology"/>
<dbReference type="VEuPathDB" id="TriTrypDB:TcCL_ESM01739"/>
<evidence type="ECO:0000256" key="1">
    <source>
        <dbReference type="ARBA" id="ARBA00004141"/>
    </source>
</evidence>
<gene>
    <name evidence="10" type="ORF">C3747_172g45</name>
    <name evidence="9" type="ORF">ECC02_002956</name>
</gene>
<dbReference type="OrthoDB" id="9909019at2759"/>
<evidence type="ECO:0000256" key="5">
    <source>
        <dbReference type="ARBA" id="ARBA00023136"/>
    </source>
</evidence>
<dbReference type="SMR" id="A0A2V2W5M6"/>
<keyword evidence="6 7" id="KW-0012">Acyltransferase</keyword>
<feature type="transmembrane region" description="Helical" evidence="7">
    <location>
        <begin position="462"/>
        <end position="490"/>
    </location>
</feature>
<keyword evidence="2 7" id="KW-0808">Transferase</keyword>
<keyword evidence="5 7" id="KW-0472">Membrane</keyword>
<dbReference type="PANTHER" id="PTHR22883">
    <property type="entry name" value="ZINC FINGER DHHC DOMAIN CONTAINING PROTEIN"/>
    <property type="match status" value="1"/>
</dbReference>
<dbReference type="Proteomes" id="UP000583944">
    <property type="component" value="Unassembled WGS sequence"/>
</dbReference>
<feature type="transmembrane region" description="Helical" evidence="7">
    <location>
        <begin position="615"/>
        <end position="632"/>
    </location>
</feature>
<evidence type="ECO:0000256" key="6">
    <source>
        <dbReference type="ARBA" id="ARBA00023315"/>
    </source>
</evidence>
<reference evidence="10 11" key="1">
    <citation type="journal article" date="2018" name="Microb. Genom.">
        <title>Expanding an expanded genome: long-read sequencing of Trypanosoma cruzi.</title>
        <authorList>
            <person name="Berna L."/>
            <person name="Rodriguez M."/>
            <person name="Chiribao M.L."/>
            <person name="Parodi-Talice A."/>
            <person name="Pita S."/>
            <person name="Rijo G."/>
            <person name="Alvarez-Valin F."/>
            <person name="Robello C."/>
        </authorList>
    </citation>
    <scope>NUCLEOTIDE SEQUENCE [LARGE SCALE GENOMIC DNA]</scope>
    <source>
        <strain evidence="10 11">TCC</strain>
    </source>
</reference>
<evidence type="ECO:0000313" key="11">
    <source>
        <dbReference type="Proteomes" id="UP000246078"/>
    </source>
</evidence>
<dbReference type="VEuPathDB" id="TriTrypDB:TCSYLVIO_001626"/>
<dbReference type="EMBL" id="JABDHM010000015">
    <property type="protein sequence ID" value="KAF5224061.1"/>
    <property type="molecule type" value="Genomic_DNA"/>
</dbReference>
<feature type="transmembrane region" description="Helical" evidence="7">
    <location>
        <begin position="502"/>
        <end position="523"/>
    </location>
</feature>
<protein>
    <recommendedName>
        <fullName evidence="7">Palmitoyltransferase</fullName>
        <ecNumber evidence="7">2.3.1.225</ecNumber>
    </recommendedName>
</protein>
<evidence type="ECO:0000313" key="9">
    <source>
        <dbReference type="EMBL" id="KAF5224061.1"/>
    </source>
</evidence>